<dbReference type="AlphaFoldDB" id="A0A0F9HGV4"/>
<proteinExistence type="predicted"/>
<reference evidence="1" key="1">
    <citation type="journal article" date="2015" name="Nature">
        <title>Complex archaea that bridge the gap between prokaryotes and eukaryotes.</title>
        <authorList>
            <person name="Spang A."/>
            <person name="Saw J.H."/>
            <person name="Jorgensen S.L."/>
            <person name="Zaremba-Niedzwiedzka K."/>
            <person name="Martijn J."/>
            <person name="Lind A.E."/>
            <person name="van Eijk R."/>
            <person name="Schleper C."/>
            <person name="Guy L."/>
            <person name="Ettema T.J."/>
        </authorList>
    </citation>
    <scope>NUCLEOTIDE SEQUENCE</scope>
</reference>
<name>A0A0F9HGV4_9ZZZZ</name>
<evidence type="ECO:0000313" key="1">
    <source>
        <dbReference type="EMBL" id="KKL74327.1"/>
    </source>
</evidence>
<sequence>MYTKILGYEGVRVDPVFHGWFCDVLSEDISTLILVPRDHLKSTLGIAVKVTQDIIRNPNWSILLATKTVGMSEERLGVVKTHLETSCLPVLFPEILSPTPQTDAMSKTSRYKNIVWKADKIKVLRTSQQMESTVDTAGIGKALAGHHYHRIYLDDLIDGDTVLSDVESERAMRFESELIPMKIDPGGLIFQYGTKWGAGDLYDWIQDRINAKEDSEDKLHWRFIHREVMEEREVFEKYTDINNAEFEKRIVYDKDDAKWKGFIYSYFNEDLLDQKRSEAGNDFFFTAQYFNRIIGKDRLVFAPPYKEMNQDDFPKDLDYILTIDPAFVPSKTSDWTAMVVCGYNEENRIYVAEAIRNKANPSELLDAIYGLYRKYEFRVAGMEKGSWEIVMEWVLEYARKEQGLPKLPLTGIQVSNMKDAKDQRIRSMSYFFKVGAVVLRYGLDDLKRELGKYPGNTRSKNDLVDALSMQR</sequence>
<evidence type="ECO:0008006" key="2">
    <source>
        <dbReference type="Google" id="ProtNLM"/>
    </source>
</evidence>
<feature type="non-terminal residue" evidence="1">
    <location>
        <position position="471"/>
    </location>
</feature>
<comment type="caution">
    <text evidence="1">The sequence shown here is derived from an EMBL/GenBank/DDBJ whole genome shotgun (WGS) entry which is preliminary data.</text>
</comment>
<gene>
    <name evidence="1" type="ORF">LCGC14_2066010</name>
</gene>
<organism evidence="1">
    <name type="scientific">marine sediment metagenome</name>
    <dbReference type="NCBI Taxonomy" id="412755"/>
    <lineage>
        <taxon>unclassified sequences</taxon>
        <taxon>metagenomes</taxon>
        <taxon>ecological metagenomes</taxon>
    </lineage>
</organism>
<accession>A0A0F9HGV4</accession>
<dbReference type="Gene3D" id="3.40.50.300">
    <property type="entry name" value="P-loop containing nucleotide triphosphate hydrolases"/>
    <property type="match status" value="1"/>
</dbReference>
<dbReference type="Gene3D" id="3.30.420.240">
    <property type="match status" value="1"/>
</dbReference>
<protein>
    <recommendedName>
        <fullName evidence="2">Terminase large subunit gp17-like C-terminal domain-containing protein</fullName>
    </recommendedName>
</protein>
<dbReference type="InterPro" id="IPR027417">
    <property type="entry name" value="P-loop_NTPase"/>
</dbReference>
<dbReference type="EMBL" id="LAZR01024692">
    <property type="protein sequence ID" value="KKL74327.1"/>
    <property type="molecule type" value="Genomic_DNA"/>
</dbReference>